<evidence type="ECO:0000256" key="1">
    <source>
        <dbReference type="SAM" id="Phobius"/>
    </source>
</evidence>
<feature type="transmembrane region" description="Helical" evidence="1">
    <location>
        <begin position="207"/>
        <end position="231"/>
    </location>
</feature>
<organism evidence="2 3">
    <name type="scientific">Funneliformis geosporum</name>
    <dbReference type="NCBI Taxonomy" id="1117311"/>
    <lineage>
        <taxon>Eukaryota</taxon>
        <taxon>Fungi</taxon>
        <taxon>Fungi incertae sedis</taxon>
        <taxon>Mucoromycota</taxon>
        <taxon>Glomeromycotina</taxon>
        <taxon>Glomeromycetes</taxon>
        <taxon>Glomerales</taxon>
        <taxon>Glomeraceae</taxon>
        <taxon>Funneliformis</taxon>
    </lineage>
</organism>
<accession>A0A9W4SG64</accession>
<keyword evidence="3" id="KW-1185">Reference proteome</keyword>
<keyword evidence="1" id="KW-0472">Membrane</keyword>
<protein>
    <submittedName>
        <fullName evidence="2">18060_t:CDS:1</fullName>
    </submittedName>
</protein>
<evidence type="ECO:0000313" key="3">
    <source>
        <dbReference type="Proteomes" id="UP001153678"/>
    </source>
</evidence>
<feature type="transmembrane region" description="Helical" evidence="1">
    <location>
        <begin position="558"/>
        <end position="579"/>
    </location>
</feature>
<feature type="transmembrane region" description="Helical" evidence="1">
    <location>
        <begin position="61"/>
        <end position="82"/>
    </location>
</feature>
<proteinExistence type="predicted"/>
<dbReference type="AlphaFoldDB" id="A0A9W4SG64"/>
<dbReference type="OrthoDB" id="10463521at2759"/>
<keyword evidence="1" id="KW-0812">Transmembrane</keyword>
<comment type="caution">
    <text evidence="2">The sequence shown here is derived from an EMBL/GenBank/DDBJ whole genome shotgun (WGS) entry which is preliminary data.</text>
</comment>
<dbReference type="EMBL" id="CAMKVN010000472">
    <property type="protein sequence ID" value="CAI2168322.1"/>
    <property type="molecule type" value="Genomic_DNA"/>
</dbReference>
<dbReference type="Proteomes" id="UP001153678">
    <property type="component" value="Unassembled WGS sequence"/>
</dbReference>
<name>A0A9W4SG64_9GLOM</name>
<reference evidence="2" key="1">
    <citation type="submission" date="2022-08" db="EMBL/GenBank/DDBJ databases">
        <authorList>
            <person name="Kallberg Y."/>
            <person name="Tangrot J."/>
            <person name="Rosling A."/>
        </authorList>
    </citation>
    <scope>NUCLEOTIDE SEQUENCE</scope>
    <source>
        <strain evidence="2">Wild A</strain>
    </source>
</reference>
<feature type="non-terminal residue" evidence="2">
    <location>
        <position position="852"/>
    </location>
</feature>
<keyword evidence="1" id="KW-1133">Transmembrane helix</keyword>
<feature type="transmembrane region" description="Helical" evidence="1">
    <location>
        <begin position="19"/>
        <end position="41"/>
    </location>
</feature>
<evidence type="ECO:0000313" key="2">
    <source>
        <dbReference type="EMBL" id="CAI2168322.1"/>
    </source>
</evidence>
<gene>
    <name evidence="2" type="ORF">FWILDA_LOCUS3524</name>
</gene>
<feature type="non-terminal residue" evidence="2">
    <location>
        <position position="1"/>
    </location>
</feature>
<sequence>MNFDDLLGKQRKSEPRVVLIIRIFTLFIISSCIIAYIIILIKEVINEIPAIKTSEVTVDSLAIPDIVFSFGYTFQVYCYFVWTINGFYSRNETDRCTQYITFPKYIEGEYSGYFSLNDQSQYFHSMKLKQNEERLDYLTFLIIVDDPNFNVSMVSFSTLPPYSVIFDSEGIFTGEKEANYYSYMVIKPSSFISYIETEQRSSTYMGIFGVIDGAWGLVVAFYAFLFGASLIHPWGIIQKYCCGIKPITQSKLRESLSILPLTDSSLLDDKDKVEEVSVEEFNRMKEKLKSLEILLREYVIDVKFLQSIDNVNITYMAILINDVKREIPAIKTSEVTVDSLAIPDVLISFDRPFHIYCTFVWNINGFYSRNDSESCMKYITQPTYIGKLYTGYFSLNDQSQYFTPIKTDKECFESLAIVVINDDPNFINKPSLSSIIPFAIIFDSENNPIKLSDGTLDLSKTNMSQSTIDENELLLNNVFALADRMFSLVNFTKYIKRSIIPSWISDIGLFFNHKESAYIKAKFIQGVFVAESERLSGIKVKPDSFINHIETEQITSTYLGMIGVIGGAWGLVVAFYAFLFGASSIHPWGFIQSHCYGIKPKTQSKLRESLSILPLTDSSLHSTTNEISVEERLRSLEILLREYVIDVEYLQRIENKIQVRKDIESCTQYIVSPRYLKGTYRGYFSLNDQSYLFAFSKQNEERLDSLVLTILVDDPKNNPIKLSDGTLDLSMLNISRIIYERELTDNCIIPSWKNNFGMFLNYKESVYIKTKLDRKDISYPIDGIPDDLYFSIAFFRPNSFIDIIEVEQSMIKEISLEEKLKSLEILLREYVIDIKYLQSIENSEIRTENNQN</sequence>